<dbReference type="PANTHER" id="PTHR30576:SF20">
    <property type="entry name" value="QUINOVOSAMINEPHOSPHOTRANSFERAE-RELATED"/>
    <property type="match status" value="1"/>
</dbReference>
<feature type="domain" description="Bacterial sugar transferase" evidence="4">
    <location>
        <begin position="9"/>
        <end position="195"/>
    </location>
</feature>
<dbReference type="GO" id="GO:0016780">
    <property type="term" value="F:phosphotransferase activity, for other substituted phosphate groups"/>
    <property type="evidence" value="ECO:0007669"/>
    <property type="project" value="TreeGrafter"/>
</dbReference>
<evidence type="ECO:0000256" key="2">
    <source>
        <dbReference type="ARBA" id="ARBA00023169"/>
    </source>
</evidence>
<dbReference type="PANTHER" id="PTHR30576">
    <property type="entry name" value="COLANIC BIOSYNTHESIS UDP-GLUCOSE LIPID CARRIER TRANSFERASE"/>
    <property type="match status" value="1"/>
</dbReference>
<dbReference type="Proteomes" id="UP000193870">
    <property type="component" value="Unassembled WGS sequence"/>
</dbReference>
<protein>
    <submittedName>
        <fullName evidence="5">Putative undecaprenyl-phosphate N-acetylgalactosaminyl 1-phosphate transferase</fullName>
        <ecNumber evidence="5">2.7.8.-</ecNumber>
    </submittedName>
</protein>
<evidence type="ECO:0000256" key="1">
    <source>
        <dbReference type="ARBA" id="ARBA00006464"/>
    </source>
</evidence>
<evidence type="ECO:0000313" key="5">
    <source>
        <dbReference type="EMBL" id="SLN50956.1"/>
    </source>
</evidence>
<keyword evidence="6" id="KW-1185">Reference proteome</keyword>
<dbReference type="AlphaFoldDB" id="A0A1Y5SXN6"/>
<keyword evidence="3" id="KW-1133">Transmembrane helix</keyword>
<evidence type="ECO:0000256" key="3">
    <source>
        <dbReference type="SAM" id="Phobius"/>
    </source>
</evidence>
<dbReference type="STRING" id="315423.SAMN04488020_10683"/>
<dbReference type="GO" id="GO:0000271">
    <property type="term" value="P:polysaccharide biosynthetic process"/>
    <property type="evidence" value="ECO:0007669"/>
    <property type="project" value="UniProtKB-KW"/>
</dbReference>
<feature type="transmembrane region" description="Helical" evidence="3">
    <location>
        <begin position="12"/>
        <end position="36"/>
    </location>
</feature>
<dbReference type="OrthoDB" id="9808602at2"/>
<dbReference type="InterPro" id="IPR003362">
    <property type="entry name" value="Bact_transf"/>
</dbReference>
<evidence type="ECO:0000259" key="4">
    <source>
        <dbReference type="Pfam" id="PF02397"/>
    </source>
</evidence>
<keyword evidence="2" id="KW-0270">Exopolysaccharide synthesis</keyword>
<dbReference type="EMBL" id="FWFV01000006">
    <property type="protein sequence ID" value="SLN50956.1"/>
    <property type="molecule type" value="Genomic_DNA"/>
</dbReference>
<keyword evidence="3" id="KW-0472">Membrane</keyword>
<gene>
    <name evidence="5" type="primary">tuaA</name>
    <name evidence="5" type="ORF">PAM7066_02316</name>
</gene>
<sequence>MTPGRAFHKRLLDILLSAMGLALLWPIICVTAWLAARDTGASGIFAQTRVGREGRPFTLYKIRTMIPNAGGTVTAKGDARITSLGQRLRQWKLDELPQLWNVLTGDMSLVGPRPDVPGYADTLEGEARALLTLRPGITGPATLKYRDEEDILARVADPRRYNDTVIWPDKVRLNLEYLHRSSIRTDIRCILLTLQARKEL</sequence>
<dbReference type="EC" id="2.7.8.-" evidence="5"/>
<keyword evidence="3" id="KW-0812">Transmembrane</keyword>
<proteinExistence type="inferred from homology"/>
<keyword evidence="5" id="KW-0808">Transferase</keyword>
<comment type="similarity">
    <text evidence="1">Belongs to the bacterial sugar transferase family.</text>
</comment>
<organism evidence="5 6">
    <name type="scientific">Palleronia marisminoris</name>
    <dbReference type="NCBI Taxonomy" id="315423"/>
    <lineage>
        <taxon>Bacteria</taxon>
        <taxon>Pseudomonadati</taxon>
        <taxon>Pseudomonadota</taxon>
        <taxon>Alphaproteobacteria</taxon>
        <taxon>Rhodobacterales</taxon>
        <taxon>Roseobacteraceae</taxon>
        <taxon>Palleronia</taxon>
    </lineage>
</organism>
<reference evidence="5 6" key="1">
    <citation type="submission" date="2017-03" db="EMBL/GenBank/DDBJ databases">
        <authorList>
            <person name="Afonso C.L."/>
            <person name="Miller P.J."/>
            <person name="Scott M.A."/>
            <person name="Spackman E."/>
            <person name="Goraichik I."/>
            <person name="Dimitrov K.M."/>
            <person name="Suarez D.L."/>
            <person name="Swayne D.E."/>
        </authorList>
    </citation>
    <scope>NUCLEOTIDE SEQUENCE [LARGE SCALE GENOMIC DNA]</scope>
    <source>
        <strain evidence="5 6">CECT 7066</strain>
    </source>
</reference>
<dbReference type="Pfam" id="PF02397">
    <property type="entry name" value="Bac_transf"/>
    <property type="match status" value="1"/>
</dbReference>
<name>A0A1Y5SXN6_9RHOB</name>
<accession>A0A1Y5SXN6</accession>
<evidence type="ECO:0000313" key="6">
    <source>
        <dbReference type="Proteomes" id="UP000193870"/>
    </source>
</evidence>